<accession>A0AAW7YVI3</accession>
<evidence type="ECO:0000313" key="2">
    <source>
        <dbReference type="Proteomes" id="UP001170310"/>
    </source>
</evidence>
<dbReference type="Proteomes" id="UP001170310">
    <property type="component" value="Unassembled WGS sequence"/>
</dbReference>
<name>A0AAW7YVI3_9STAP</name>
<reference evidence="1" key="1">
    <citation type="submission" date="2023-07" db="EMBL/GenBank/DDBJ databases">
        <title>Genome content predicts the carbon catabolic preferences of heterotrophic bacteria.</title>
        <authorList>
            <person name="Gralka M."/>
        </authorList>
    </citation>
    <scope>NUCLEOTIDE SEQUENCE</scope>
    <source>
        <strain evidence="1">E2R20</strain>
    </source>
</reference>
<evidence type="ECO:0000313" key="1">
    <source>
        <dbReference type="EMBL" id="MDO6575480.1"/>
    </source>
</evidence>
<dbReference type="EMBL" id="JAUOQO010000743">
    <property type="protein sequence ID" value="MDO6575480.1"/>
    <property type="molecule type" value="Genomic_DNA"/>
</dbReference>
<proteinExistence type="predicted"/>
<protein>
    <recommendedName>
        <fullName evidence="3">Phage protein</fullName>
    </recommendedName>
</protein>
<feature type="non-terminal residue" evidence="1">
    <location>
        <position position="64"/>
    </location>
</feature>
<dbReference type="RefSeq" id="WP_303522566.1">
    <property type="nucleotide sequence ID" value="NZ_JAUOQO010000743.1"/>
</dbReference>
<sequence>MKNWGEYYCDLAGFEVLPIYEDNQIKEGRIYPDSGDWIVADRRCNSGTYGYSHDDASIKPVKIK</sequence>
<dbReference type="AlphaFoldDB" id="A0AAW7YVI3"/>
<organism evidence="1 2">
    <name type="scientific">Staphylococcus pasteuri_A</name>
    <dbReference type="NCBI Taxonomy" id="3062664"/>
    <lineage>
        <taxon>Bacteria</taxon>
        <taxon>Bacillati</taxon>
        <taxon>Bacillota</taxon>
        <taxon>Bacilli</taxon>
        <taxon>Bacillales</taxon>
        <taxon>Staphylococcaceae</taxon>
        <taxon>Staphylococcus</taxon>
    </lineage>
</organism>
<evidence type="ECO:0008006" key="3">
    <source>
        <dbReference type="Google" id="ProtNLM"/>
    </source>
</evidence>
<comment type="caution">
    <text evidence="1">The sequence shown here is derived from an EMBL/GenBank/DDBJ whole genome shotgun (WGS) entry which is preliminary data.</text>
</comment>
<gene>
    <name evidence="1" type="ORF">Q4528_15305</name>
</gene>
<keyword evidence="2" id="KW-1185">Reference proteome</keyword>